<evidence type="ECO:0000313" key="2">
    <source>
        <dbReference type="Proteomes" id="UP000219338"/>
    </source>
</evidence>
<dbReference type="EMBL" id="FUEG01000028">
    <property type="protein sequence ID" value="SJL15359.1"/>
    <property type="molecule type" value="Genomic_DNA"/>
</dbReference>
<dbReference type="OrthoDB" id="10567962at2759"/>
<keyword evidence="2" id="KW-1185">Reference proteome</keyword>
<reference evidence="2" key="1">
    <citation type="journal article" date="2017" name="Nat. Ecol. Evol.">
        <title>Genome expansion and lineage-specific genetic innovations in the forest pathogenic fungi Armillaria.</title>
        <authorList>
            <person name="Sipos G."/>
            <person name="Prasanna A.N."/>
            <person name="Walter M.C."/>
            <person name="O'Connor E."/>
            <person name="Balint B."/>
            <person name="Krizsan K."/>
            <person name="Kiss B."/>
            <person name="Hess J."/>
            <person name="Varga T."/>
            <person name="Slot J."/>
            <person name="Riley R."/>
            <person name="Boka B."/>
            <person name="Rigling D."/>
            <person name="Barry K."/>
            <person name="Lee J."/>
            <person name="Mihaltcheva S."/>
            <person name="LaButti K."/>
            <person name="Lipzen A."/>
            <person name="Waldron R."/>
            <person name="Moloney N.M."/>
            <person name="Sperisen C."/>
            <person name="Kredics L."/>
            <person name="Vagvoelgyi C."/>
            <person name="Patrignani A."/>
            <person name="Fitzpatrick D."/>
            <person name="Nagy I."/>
            <person name="Doyle S."/>
            <person name="Anderson J.B."/>
            <person name="Grigoriev I.V."/>
            <person name="Gueldener U."/>
            <person name="Muensterkoetter M."/>
            <person name="Nagy L.G."/>
        </authorList>
    </citation>
    <scope>NUCLEOTIDE SEQUENCE [LARGE SCALE GENOMIC DNA]</scope>
    <source>
        <strain evidence="2">C18/9</strain>
    </source>
</reference>
<organism evidence="1 2">
    <name type="scientific">Armillaria ostoyae</name>
    <name type="common">Armillaria root rot fungus</name>
    <dbReference type="NCBI Taxonomy" id="47428"/>
    <lineage>
        <taxon>Eukaryota</taxon>
        <taxon>Fungi</taxon>
        <taxon>Dikarya</taxon>
        <taxon>Basidiomycota</taxon>
        <taxon>Agaricomycotina</taxon>
        <taxon>Agaricomycetes</taxon>
        <taxon>Agaricomycetidae</taxon>
        <taxon>Agaricales</taxon>
        <taxon>Marasmiineae</taxon>
        <taxon>Physalacriaceae</taxon>
        <taxon>Armillaria</taxon>
    </lineage>
</organism>
<protein>
    <submittedName>
        <fullName evidence="1">Uncharacterized protein</fullName>
    </submittedName>
</protein>
<accession>A0A284S2Y7</accession>
<proteinExistence type="predicted"/>
<evidence type="ECO:0000313" key="1">
    <source>
        <dbReference type="EMBL" id="SJL15359.1"/>
    </source>
</evidence>
<gene>
    <name evidence="1" type="ORF">ARMOST_18852</name>
</gene>
<sequence>MPSRRSAQFSSHTRENVCITRLASVEVRDP</sequence>
<name>A0A284S2Y7_ARMOS</name>
<dbReference type="AlphaFoldDB" id="A0A284S2Y7"/>
<dbReference type="Proteomes" id="UP000219338">
    <property type="component" value="Unassembled WGS sequence"/>
</dbReference>